<dbReference type="Proteomes" id="UP000277580">
    <property type="component" value="Unassembled WGS sequence"/>
</dbReference>
<keyword evidence="2" id="KW-0812">Transmembrane</keyword>
<feature type="region of interest" description="Disordered" evidence="1">
    <location>
        <begin position="115"/>
        <end position="138"/>
    </location>
</feature>
<organism evidence="3 4">
    <name type="scientific">Morchella conica CCBAS932</name>
    <dbReference type="NCBI Taxonomy" id="1392247"/>
    <lineage>
        <taxon>Eukaryota</taxon>
        <taxon>Fungi</taxon>
        <taxon>Dikarya</taxon>
        <taxon>Ascomycota</taxon>
        <taxon>Pezizomycotina</taxon>
        <taxon>Pezizomycetes</taxon>
        <taxon>Pezizales</taxon>
        <taxon>Morchellaceae</taxon>
        <taxon>Morchella</taxon>
    </lineage>
</organism>
<gene>
    <name evidence="3" type="ORF">P167DRAFT_571640</name>
</gene>
<sequence length="138" mass="15652">MNPPLTTTPLSATFAFAHAATGTPDQRYVLHTPRIQERNNNVETITMVTGISSVLIAILALIFMGYKYWRKKRDPLPTTATDHACSCLRLPTMDTNDLFYFYLILMYLASAPRHNPRPASQTPLRPEFEIGRRSRARA</sequence>
<evidence type="ECO:0000313" key="3">
    <source>
        <dbReference type="EMBL" id="RPB15166.1"/>
    </source>
</evidence>
<name>A0A3N4KXB7_9PEZI</name>
<dbReference type="EMBL" id="ML119114">
    <property type="protein sequence ID" value="RPB15166.1"/>
    <property type="molecule type" value="Genomic_DNA"/>
</dbReference>
<evidence type="ECO:0000313" key="4">
    <source>
        <dbReference type="Proteomes" id="UP000277580"/>
    </source>
</evidence>
<keyword evidence="2" id="KW-1133">Transmembrane helix</keyword>
<keyword evidence="4" id="KW-1185">Reference proteome</keyword>
<feature type="transmembrane region" description="Helical" evidence="2">
    <location>
        <begin position="45"/>
        <end position="66"/>
    </location>
</feature>
<reference evidence="3 4" key="1">
    <citation type="journal article" date="2018" name="Nat. Ecol. Evol.">
        <title>Pezizomycetes genomes reveal the molecular basis of ectomycorrhizal truffle lifestyle.</title>
        <authorList>
            <person name="Murat C."/>
            <person name="Payen T."/>
            <person name="Noel B."/>
            <person name="Kuo A."/>
            <person name="Morin E."/>
            <person name="Chen J."/>
            <person name="Kohler A."/>
            <person name="Krizsan K."/>
            <person name="Balestrini R."/>
            <person name="Da Silva C."/>
            <person name="Montanini B."/>
            <person name="Hainaut M."/>
            <person name="Levati E."/>
            <person name="Barry K.W."/>
            <person name="Belfiori B."/>
            <person name="Cichocki N."/>
            <person name="Clum A."/>
            <person name="Dockter R.B."/>
            <person name="Fauchery L."/>
            <person name="Guy J."/>
            <person name="Iotti M."/>
            <person name="Le Tacon F."/>
            <person name="Lindquist E.A."/>
            <person name="Lipzen A."/>
            <person name="Malagnac F."/>
            <person name="Mello A."/>
            <person name="Molinier V."/>
            <person name="Miyauchi S."/>
            <person name="Poulain J."/>
            <person name="Riccioni C."/>
            <person name="Rubini A."/>
            <person name="Sitrit Y."/>
            <person name="Splivallo R."/>
            <person name="Traeger S."/>
            <person name="Wang M."/>
            <person name="Zifcakova L."/>
            <person name="Wipf D."/>
            <person name="Zambonelli A."/>
            <person name="Paolocci F."/>
            <person name="Nowrousian M."/>
            <person name="Ottonello S."/>
            <person name="Baldrian P."/>
            <person name="Spatafora J.W."/>
            <person name="Henrissat B."/>
            <person name="Nagy L.G."/>
            <person name="Aury J.M."/>
            <person name="Wincker P."/>
            <person name="Grigoriev I.V."/>
            <person name="Bonfante P."/>
            <person name="Martin F.M."/>
        </authorList>
    </citation>
    <scope>NUCLEOTIDE SEQUENCE [LARGE SCALE GENOMIC DNA]</scope>
    <source>
        <strain evidence="3 4">CCBAS932</strain>
    </source>
</reference>
<evidence type="ECO:0000256" key="1">
    <source>
        <dbReference type="SAM" id="MobiDB-lite"/>
    </source>
</evidence>
<dbReference type="InParanoid" id="A0A3N4KXB7"/>
<accession>A0A3N4KXB7</accession>
<proteinExistence type="predicted"/>
<protein>
    <submittedName>
        <fullName evidence="3">Uncharacterized protein</fullName>
    </submittedName>
</protein>
<evidence type="ECO:0000256" key="2">
    <source>
        <dbReference type="SAM" id="Phobius"/>
    </source>
</evidence>
<keyword evidence="2" id="KW-0472">Membrane</keyword>
<dbReference type="AlphaFoldDB" id="A0A3N4KXB7"/>